<dbReference type="Proteomes" id="UP001162881">
    <property type="component" value="Unassembled WGS sequence"/>
</dbReference>
<dbReference type="InterPro" id="IPR011050">
    <property type="entry name" value="Pectin_lyase_fold/virulence"/>
</dbReference>
<evidence type="ECO:0000313" key="5">
    <source>
        <dbReference type="EMBL" id="MCJ2184486.1"/>
    </source>
</evidence>
<gene>
    <name evidence="5" type="ORF">MTR62_17575</name>
</gene>
<evidence type="ECO:0000256" key="1">
    <source>
        <dbReference type="ARBA" id="ARBA00022723"/>
    </source>
</evidence>
<evidence type="ECO:0000256" key="2">
    <source>
        <dbReference type="ARBA" id="ARBA00023180"/>
    </source>
</evidence>
<dbReference type="InterPro" id="IPR052063">
    <property type="entry name" value="Polysaccharide_Lyase_1"/>
</dbReference>
<evidence type="ECO:0000313" key="6">
    <source>
        <dbReference type="Proteomes" id="UP001162881"/>
    </source>
</evidence>
<keyword evidence="2" id="KW-0325">Glycoprotein</keyword>
<dbReference type="EMBL" id="JALHLF010000107">
    <property type="protein sequence ID" value="MCJ2184486.1"/>
    <property type="molecule type" value="Genomic_DNA"/>
</dbReference>
<dbReference type="PANTHER" id="PTHR42970:SF1">
    <property type="entry name" value="PECTATE LYASE C-RELATED"/>
    <property type="match status" value="1"/>
</dbReference>
<feature type="chain" id="PRO_5046860283" evidence="4">
    <location>
        <begin position="18"/>
        <end position="440"/>
    </location>
</feature>
<evidence type="ECO:0000256" key="4">
    <source>
        <dbReference type="SAM" id="SignalP"/>
    </source>
</evidence>
<dbReference type="Gene3D" id="2.160.20.10">
    <property type="entry name" value="Single-stranded right-handed beta-helix, Pectin lyase-like"/>
    <property type="match status" value="1"/>
</dbReference>
<dbReference type="InterPro" id="IPR012334">
    <property type="entry name" value="Pectin_lyas_fold"/>
</dbReference>
<reference evidence="5" key="1">
    <citation type="submission" date="2022-03" db="EMBL/GenBank/DDBJ databases">
        <title>Identification of a novel bacterium isolated from mangrove sediments.</title>
        <authorList>
            <person name="Pan X."/>
        </authorList>
    </citation>
    <scope>NUCLEOTIDE SEQUENCE</scope>
    <source>
        <strain evidence="5">B1949</strain>
    </source>
</reference>
<feature type="signal peptide" evidence="4">
    <location>
        <begin position="1"/>
        <end position="17"/>
    </location>
</feature>
<dbReference type="PANTHER" id="PTHR42970">
    <property type="entry name" value="PECTATE LYASE C-RELATED"/>
    <property type="match status" value="1"/>
</dbReference>
<sequence>MALFAGAFFACAATAFAAPADPTHGGEGGRIVRVTTLAKDGPGSLAAALATKGKRVIVFEVGGVIDLGRSTLEITEPFATIAGQTAPSPGITIIRGGIDLKSHDIVLSHLRIMTGVDGQPKLSGWEADAFSTVAAYNVVVEHCSFFWAIDENMSASGPRFAGETVADWRRNTSHDILFRENIAAEGLADASHPKGEHSKGSLVHDNTTHITFYRNLWAHNMERSPLVKGGAQVLMINNMIYDPGHRAVHYNLMNLEWAGHDYVTGEITAVGNLMRAGNATAPGLPFLMLGGDGDLAYYGKDNKSVDRWGNPAPMFGRYGVTKARLIEKDSPMASLDGYAILPADQLETSLLASVGARPWDRAPDDIRMLFFVAEGRGEILDDEKVVGGYPHSAPTRAPFVEKDWNMATMTPRSGVYPGQKTGAQEKLSARDAAMRAAPRP</sequence>
<dbReference type="GO" id="GO:0016829">
    <property type="term" value="F:lyase activity"/>
    <property type="evidence" value="ECO:0007669"/>
    <property type="project" value="UniProtKB-KW"/>
</dbReference>
<accession>A0ABT0BI50</accession>
<dbReference type="SUPFAM" id="SSF51126">
    <property type="entry name" value="Pectin lyase-like"/>
    <property type="match status" value="1"/>
</dbReference>
<name>A0ABT0BI50_9SPHN</name>
<keyword evidence="6" id="KW-1185">Reference proteome</keyword>
<feature type="region of interest" description="Disordered" evidence="3">
    <location>
        <begin position="410"/>
        <end position="440"/>
    </location>
</feature>
<organism evidence="5 6">
    <name type="scientific">Novosphingobium organovorum</name>
    <dbReference type="NCBI Taxonomy" id="2930092"/>
    <lineage>
        <taxon>Bacteria</taxon>
        <taxon>Pseudomonadati</taxon>
        <taxon>Pseudomonadota</taxon>
        <taxon>Alphaproteobacteria</taxon>
        <taxon>Sphingomonadales</taxon>
        <taxon>Sphingomonadaceae</taxon>
        <taxon>Novosphingobium</taxon>
    </lineage>
</organism>
<keyword evidence="4" id="KW-0732">Signal</keyword>
<proteinExistence type="predicted"/>
<keyword evidence="5" id="KW-0456">Lyase</keyword>
<protein>
    <submittedName>
        <fullName evidence="5">Pectate lyase</fullName>
    </submittedName>
</protein>
<comment type="caution">
    <text evidence="5">The sequence shown here is derived from an EMBL/GenBank/DDBJ whole genome shotgun (WGS) entry which is preliminary data.</text>
</comment>
<dbReference type="RefSeq" id="WP_244023375.1">
    <property type="nucleotide sequence ID" value="NZ_JALHLF010000107.1"/>
</dbReference>
<keyword evidence="1" id="KW-0479">Metal-binding</keyword>
<evidence type="ECO:0000256" key="3">
    <source>
        <dbReference type="SAM" id="MobiDB-lite"/>
    </source>
</evidence>